<sequence>MPGFVRPNPAPGAHCPPDIIGHLVHSSHSDSSLSIPMETHRDTLENTITIRSVTQEYRLRLQECVIRHAGGGGKGESINAPNLARSHWAENRLSDFNLWDAGVGVSAAAPNSLDIRLRKDASAKKVVISSLSTLATWATLYRDIADGLEPQARGAGEEYDQPITLEETRLSVEQLLGILVNLGVAIRQSSAISRLGNADGTFQKHKHEYSSLIQHLSFILQLSNLPRAKVPVGGGGATAEIIQVPIASDEQQGPLRFEQQVLIDANAKRRHRFEFVRERRDELKIPVDSQDSAPASSPDSRLRDGLSQSVPAPTSEIQYRTMFAKAPSTDMDAVEKPPPRSQRSTATTNQLFESIADYPSPPKPSSDATGPVCPYCNLTLPSETARAGQWKKHVSEDLEPYTCYLPDCPRDNPFFNTFKAWKTHVFSDHQVCRGWTCFFCEEPRNVAQESAFGAHVKTVHQDAVSEAYMGDLSMECQIIDEPNLDMCPVCSMHEAAWTMKKAEYTHFEPGTDSFLDHIGKCMHDFALRALPSTELDGSVEESSAAPTGAAHLDSRSSLSSVSLGSLTLEGGDRGLKESDLLHLAMYSSHERMQAWLKGQENKT</sequence>
<evidence type="ECO:0000313" key="3">
    <source>
        <dbReference type="Proteomes" id="UP000764110"/>
    </source>
</evidence>
<keyword evidence="3" id="KW-1185">Reference proteome</keyword>
<protein>
    <recommendedName>
        <fullName evidence="4">Transcription factor Zn, C2H2</fullName>
    </recommendedName>
</protein>
<name>A0A9P8S4R6_9HYPO</name>
<comment type="caution">
    <text evidence="2">The sequence shown here is derived from an EMBL/GenBank/DDBJ whole genome shotgun (WGS) entry which is preliminary data.</text>
</comment>
<organism evidence="2 3">
    <name type="scientific">Metarhizium humberi</name>
    <dbReference type="NCBI Taxonomy" id="2596975"/>
    <lineage>
        <taxon>Eukaryota</taxon>
        <taxon>Fungi</taxon>
        <taxon>Dikarya</taxon>
        <taxon>Ascomycota</taxon>
        <taxon>Pezizomycotina</taxon>
        <taxon>Sordariomycetes</taxon>
        <taxon>Hypocreomycetidae</taxon>
        <taxon>Hypocreales</taxon>
        <taxon>Clavicipitaceae</taxon>
        <taxon>Metarhizium</taxon>
    </lineage>
</organism>
<dbReference type="AlphaFoldDB" id="A0A9P8S4R6"/>
<feature type="compositionally biased region" description="Polar residues" evidence="1">
    <location>
        <begin position="306"/>
        <end position="318"/>
    </location>
</feature>
<dbReference type="PANTHER" id="PTHR35391">
    <property type="entry name" value="C2H2-TYPE DOMAIN-CONTAINING PROTEIN-RELATED"/>
    <property type="match status" value="1"/>
</dbReference>
<accession>A0A9P8S4R6</accession>
<gene>
    <name evidence="2" type="ORF">MHUMG1_08370</name>
</gene>
<proteinExistence type="predicted"/>
<evidence type="ECO:0000313" key="2">
    <source>
        <dbReference type="EMBL" id="KAH0594047.1"/>
    </source>
</evidence>
<feature type="region of interest" description="Disordered" evidence="1">
    <location>
        <begin position="285"/>
        <end position="347"/>
    </location>
</feature>
<dbReference type="Proteomes" id="UP000764110">
    <property type="component" value="Unassembled WGS sequence"/>
</dbReference>
<dbReference type="PANTHER" id="PTHR35391:SF5">
    <property type="entry name" value="DUF6590 DOMAIN-CONTAINING PROTEIN"/>
    <property type="match status" value="1"/>
</dbReference>
<evidence type="ECO:0000256" key="1">
    <source>
        <dbReference type="SAM" id="MobiDB-lite"/>
    </source>
</evidence>
<reference evidence="2 3" key="1">
    <citation type="submission" date="2020-07" db="EMBL/GenBank/DDBJ databases">
        <title>Metarhizium humberi genome.</title>
        <authorList>
            <person name="Lysoe E."/>
        </authorList>
    </citation>
    <scope>NUCLEOTIDE SEQUENCE [LARGE SCALE GENOMIC DNA]</scope>
    <source>
        <strain evidence="2 3">ESALQ1638</strain>
    </source>
</reference>
<dbReference type="EMBL" id="JACEFI010000018">
    <property type="protein sequence ID" value="KAH0594047.1"/>
    <property type="molecule type" value="Genomic_DNA"/>
</dbReference>
<feature type="compositionally biased region" description="Low complexity" evidence="1">
    <location>
        <begin position="288"/>
        <end position="299"/>
    </location>
</feature>
<evidence type="ECO:0008006" key="4">
    <source>
        <dbReference type="Google" id="ProtNLM"/>
    </source>
</evidence>